<dbReference type="InterPro" id="IPR049470">
    <property type="entry name" value="TRM61_C"/>
</dbReference>
<evidence type="ECO:0000256" key="1">
    <source>
        <dbReference type="ARBA" id="ARBA00022603"/>
    </source>
</evidence>
<dbReference type="FunFam" id="3.40.50.150:FF:000019">
    <property type="entry name" value="tRNA (adenine(58)-N(1))-methyltransferase TrmI"/>
    <property type="match status" value="1"/>
</dbReference>
<feature type="domain" description="tRNA (adenine(58)-N(1))-methyltransferase catalytic subunit TRM61 C-terminal" evidence="6">
    <location>
        <begin position="298"/>
        <end position="468"/>
    </location>
</feature>
<dbReference type="Pfam" id="PF14801">
    <property type="entry name" value="TrmI-like_N"/>
    <property type="match status" value="1"/>
</dbReference>
<dbReference type="InterPro" id="IPR036412">
    <property type="entry name" value="HAD-like_sf"/>
</dbReference>
<dbReference type="SFLD" id="SFLDS00003">
    <property type="entry name" value="Haloacid_Dehalogenase"/>
    <property type="match status" value="1"/>
</dbReference>
<evidence type="ECO:0000313" key="8">
    <source>
        <dbReference type="Proteomes" id="UP000251995"/>
    </source>
</evidence>
<dbReference type="Pfam" id="PF08704">
    <property type="entry name" value="GCD14"/>
    <property type="match status" value="1"/>
</dbReference>
<protein>
    <submittedName>
        <fullName evidence="7">tRNA (Adenine(58)-N(1))-methyltransferase TrmI</fullName>
        <ecNumber evidence="7">2.1.1.220</ecNumber>
    </submittedName>
</protein>
<feature type="compositionally biased region" description="Basic and acidic residues" evidence="5">
    <location>
        <begin position="520"/>
        <end position="534"/>
    </location>
</feature>
<evidence type="ECO:0000256" key="3">
    <source>
        <dbReference type="ARBA" id="ARBA00022691"/>
    </source>
</evidence>
<evidence type="ECO:0000256" key="4">
    <source>
        <dbReference type="ARBA" id="ARBA00022694"/>
    </source>
</evidence>
<dbReference type="InterPro" id="IPR023198">
    <property type="entry name" value="PGP-like_dom2"/>
</dbReference>
<dbReference type="NCBIfam" id="TIGR01509">
    <property type="entry name" value="HAD-SF-IA-v3"/>
    <property type="match status" value="1"/>
</dbReference>
<reference evidence="7 8" key="1">
    <citation type="submission" date="2017-12" db="EMBL/GenBank/DDBJ databases">
        <title>The whole genome sequence of the Acidipropionibacterium virtanenii sp. nov. type strain JS278.</title>
        <authorList>
            <person name="Laine P."/>
            <person name="Deptula P."/>
            <person name="Varmanen P."/>
            <person name="Auvinen P."/>
        </authorList>
    </citation>
    <scope>NUCLEOTIDE SEQUENCE [LARGE SCALE GENOMIC DNA]</scope>
    <source>
        <strain evidence="7 8">JS278</strain>
    </source>
</reference>
<dbReference type="RefSeq" id="WP_114044770.1">
    <property type="nucleotide sequence ID" value="NZ_CP025198.1"/>
</dbReference>
<dbReference type="InterPro" id="IPR006439">
    <property type="entry name" value="HAD-SF_hydro_IA"/>
</dbReference>
<dbReference type="Gene3D" id="1.10.150.240">
    <property type="entry name" value="Putative phosphatase, domain 2"/>
    <property type="match status" value="1"/>
</dbReference>
<dbReference type="EC" id="2.1.1.220" evidence="7"/>
<evidence type="ECO:0000313" key="7">
    <source>
        <dbReference type="EMBL" id="AXE38819.1"/>
    </source>
</evidence>
<dbReference type="SUPFAM" id="SSF56784">
    <property type="entry name" value="HAD-like"/>
    <property type="match status" value="1"/>
</dbReference>
<name>A0A344UU71_9ACTN</name>
<gene>
    <name evidence="7" type="primary">trmI</name>
    <name evidence="7" type="ORF">JS278_01655</name>
</gene>
<dbReference type="InterPro" id="IPR041492">
    <property type="entry name" value="HAD_2"/>
</dbReference>
<dbReference type="InterPro" id="IPR029063">
    <property type="entry name" value="SAM-dependent_MTases_sf"/>
</dbReference>
<dbReference type="SFLD" id="SFLDG01129">
    <property type="entry name" value="C1.5:_HAD__Beta-PGM__Phosphata"/>
    <property type="match status" value="1"/>
</dbReference>
<evidence type="ECO:0000256" key="2">
    <source>
        <dbReference type="ARBA" id="ARBA00022679"/>
    </source>
</evidence>
<dbReference type="Gene3D" id="3.10.330.20">
    <property type="match status" value="1"/>
</dbReference>
<dbReference type="InterPro" id="IPR023214">
    <property type="entry name" value="HAD_sf"/>
</dbReference>
<dbReference type="Gene3D" id="3.40.50.1000">
    <property type="entry name" value="HAD superfamily/HAD-like"/>
    <property type="match status" value="1"/>
</dbReference>
<dbReference type="EMBL" id="CP025198">
    <property type="protein sequence ID" value="AXE38819.1"/>
    <property type="molecule type" value="Genomic_DNA"/>
</dbReference>
<dbReference type="GO" id="GO:0031515">
    <property type="term" value="C:tRNA (m1A) methyltransferase complex"/>
    <property type="evidence" value="ECO:0007669"/>
    <property type="project" value="InterPro"/>
</dbReference>
<dbReference type="SUPFAM" id="SSF53335">
    <property type="entry name" value="S-adenosyl-L-methionine-dependent methyltransferases"/>
    <property type="match status" value="1"/>
</dbReference>
<dbReference type="AlphaFoldDB" id="A0A344UU71"/>
<accession>A0A344UU71</accession>
<dbReference type="Gene3D" id="3.40.50.150">
    <property type="entry name" value="Vaccinia Virus protein VP39"/>
    <property type="match status" value="1"/>
</dbReference>
<evidence type="ECO:0000256" key="5">
    <source>
        <dbReference type="SAM" id="MobiDB-lite"/>
    </source>
</evidence>
<dbReference type="CDD" id="cd02440">
    <property type="entry name" value="AdoMet_MTases"/>
    <property type="match status" value="1"/>
</dbReference>
<dbReference type="GO" id="GO:0030488">
    <property type="term" value="P:tRNA methylation"/>
    <property type="evidence" value="ECO:0007669"/>
    <property type="project" value="InterPro"/>
</dbReference>
<evidence type="ECO:0000259" key="6">
    <source>
        <dbReference type="Pfam" id="PF08704"/>
    </source>
</evidence>
<keyword evidence="8" id="KW-1185">Reference proteome</keyword>
<dbReference type="OrthoDB" id="9781391at2"/>
<organism evidence="7 8">
    <name type="scientific">Acidipropionibacterium virtanenii</name>
    <dbReference type="NCBI Taxonomy" id="2057246"/>
    <lineage>
        <taxon>Bacteria</taxon>
        <taxon>Bacillati</taxon>
        <taxon>Actinomycetota</taxon>
        <taxon>Actinomycetes</taxon>
        <taxon>Propionibacteriales</taxon>
        <taxon>Propionibacteriaceae</taxon>
        <taxon>Acidipropionibacterium</taxon>
    </lineage>
</organism>
<dbReference type="KEGG" id="acij:JS278_01655"/>
<dbReference type="PANTHER" id="PTHR12133:SF1">
    <property type="entry name" value="TRNA (ADENINE(58)-N(1))-METHYLTRANSFERASE, MITOCHONDRIAL"/>
    <property type="match status" value="1"/>
</dbReference>
<dbReference type="InterPro" id="IPR014816">
    <property type="entry name" value="tRNA_MeTrfase_Gcd14"/>
</dbReference>
<keyword evidence="4" id="KW-0819">tRNA processing</keyword>
<keyword evidence="3" id="KW-0949">S-adenosyl-L-methionine</keyword>
<sequence>MPNDTPSAVLWDFDGTLVDTEPRWIEAETAIITSRGGQWDDETGVRFIGTPLVEVTTAMSEALDGAISPAQAEALLLDRVIAYHRERPVPWCPGSRELLEEVRAAGVPCALVTGSTRSAIEPLLAHFSEGLFATVVTYDDLPPEQSKPAPQPYLLAASRLGVDAADCLVIEDSASGARAGNGAGATVLALDGPATPPPAPDRVHVPDLAGLHLPDLVKLWHLAHQPAAAPAQGGGGVLRAGERITLSDPKGRRHSIVLADGAVFHTTKGAVRHDDLIGGPQGVVVTSAGGMDFLAMRPILSEFTVTMPREAAVVYPKEAAQIVMWADVFPGARVLEAGVGSGGLSIPLLRAVGPHGRLTSYERRPEFAEVARANVETFYGRLPQNWRVELADLATDISPEPVDRAVLDMLAPWECIDVVGDVLVPGGVLCCYVATTTQMGRVMDSLRAAGGWTEPQATETTMRDWHAEGLAIRPSHGATGHTGFLVISRRLAPGVQAPMRKRRPAPGAYGPDYHGPRPRNITEHDQWRPAKEER</sequence>
<keyword evidence="1 7" id="KW-0489">Methyltransferase</keyword>
<dbReference type="Pfam" id="PF13419">
    <property type="entry name" value="HAD_2"/>
    <property type="match status" value="1"/>
</dbReference>
<dbReference type="PANTHER" id="PTHR12133">
    <property type="entry name" value="TRNA (ADENINE(58)-N(1))-METHYLTRANSFERASE"/>
    <property type="match status" value="1"/>
</dbReference>
<feature type="region of interest" description="Disordered" evidence="5">
    <location>
        <begin position="495"/>
        <end position="534"/>
    </location>
</feature>
<proteinExistence type="predicted"/>
<dbReference type="Proteomes" id="UP000251995">
    <property type="component" value="Chromosome"/>
</dbReference>
<keyword evidence="2 7" id="KW-0808">Transferase</keyword>
<dbReference type="GO" id="GO:0160107">
    <property type="term" value="F:tRNA (adenine(58)-N1)-methyltransferase activity"/>
    <property type="evidence" value="ECO:0007669"/>
    <property type="project" value="UniProtKB-EC"/>
</dbReference>
<dbReference type="PROSITE" id="PS51620">
    <property type="entry name" value="SAM_TRM61"/>
    <property type="match status" value="1"/>
</dbReference>
<dbReference type="CDD" id="cd07505">
    <property type="entry name" value="HAD_BPGM-like"/>
    <property type="match status" value="1"/>
</dbReference>